<protein>
    <submittedName>
        <fullName evidence="14">Lactose regulatory protein lac9 and GAL4-like protein</fullName>
    </submittedName>
</protein>
<dbReference type="SMART" id="SM00906">
    <property type="entry name" value="Fungal_trans"/>
    <property type="match status" value="1"/>
</dbReference>
<dbReference type="CDD" id="cd14654">
    <property type="entry name" value="ZIP_Gal4"/>
    <property type="match status" value="1"/>
</dbReference>
<dbReference type="PROSITE" id="PS00463">
    <property type="entry name" value="ZN2_CY6_FUNGAL_1"/>
    <property type="match status" value="1"/>
</dbReference>
<dbReference type="InterPro" id="IPR051127">
    <property type="entry name" value="Fungal_SecMet_Regulators"/>
</dbReference>
<name>A0A3M9XV31_9PEZI</name>
<keyword evidence="15" id="KW-1185">Reference proteome</keyword>
<keyword evidence="4" id="KW-0805">Transcription regulation</keyword>
<evidence type="ECO:0000256" key="1">
    <source>
        <dbReference type="ARBA" id="ARBA00004123"/>
    </source>
</evidence>
<comment type="caution">
    <text evidence="14">The sequence shown here is derived from an EMBL/GenBank/DDBJ whole genome shotgun (WGS) entry which is preliminary data.</text>
</comment>
<evidence type="ECO:0000256" key="4">
    <source>
        <dbReference type="ARBA" id="ARBA00023015"/>
    </source>
</evidence>
<feature type="signal peptide" evidence="12">
    <location>
        <begin position="1"/>
        <end position="23"/>
    </location>
</feature>
<dbReference type="PROSITE" id="PS50048">
    <property type="entry name" value="ZN2_CY6_FUNGAL_2"/>
    <property type="match status" value="1"/>
</dbReference>
<keyword evidence="3" id="KW-0862">Zinc</keyword>
<keyword evidence="2" id="KW-0479">Metal-binding</keyword>
<dbReference type="InterPro" id="IPR007219">
    <property type="entry name" value="XnlR_reg_dom"/>
</dbReference>
<keyword evidence="12" id="KW-0732">Signal</keyword>
<dbReference type="GO" id="GO:0008270">
    <property type="term" value="F:zinc ion binding"/>
    <property type="evidence" value="ECO:0007669"/>
    <property type="project" value="InterPro"/>
</dbReference>
<keyword evidence="9" id="KW-0119">Carbohydrate metabolism</keyword>
<dbReference type="InterPro" id="IPR036864">
    <property type="entry name" value="Zn2-C6_fun-type_DNA-bd_sf"/>
</dbReference>
<dbReference type="PANTHER" id="PTHR47424:SF2">
    <property type="entry name" value="TRANSCRIPTION FACTOR DOMAIN-CONTAINING PROTEIN-RELATED"/>
    <property type="match status" value="1"/>
</dbReference>
<dbReference type="FunFam" id="4.10.240.10:FF:000009">
    <property type="entry name" value="C6 transcription factor (Gal4)"/>
    <property type="match status" value="1"/>
</dbReference>
<dbReference type="AlphaFoldDB" id="A0A3M9XV31"/>
<dbReference type="Gene3D" id="4.10.240.10">
    <property type="entry name" value="Zn(2)-C6 fungal-type DNA-binding domain"/>
    <property type="match status" value="1"/>
</dbReference>
<evidence type="ECO:0000256" key="8">
    <source>
        <dbReference type="ARBA" id="ARBA00023242"/>
    </source>
</evidence>
<dbReference type="Proteomes" id="UP000267145">
    <property type="component" value="Unassembled WGS sequence"/>
</dbReference>
<dbReference type="GO" id="GO:0005634">
    <property type="term" value="C:nucleus"/>
    <property type="evidence" value="ECO:0007669"/>
    <property type="project" value="UniProtKB-SubCell"/>
</dbReference>
<keyword evidence="5" id="KW-0238">DNA-binding</keyword>
<keyword evidence="7" id="KW-0804">Transcription</keyword>
<evidence type="ECO:0000256" key="12">
    <source>
        <dbReference type="SAM" id="SignalP"/>
    </source>
</evidence>
<keyword evidence="8" id="KW-0539">Nucleus</keyword>
<feature type="domain" description="Zn(2)-C6 fungal-type" evidence="13">
    <location>
        <begin position="62"/>
        <end position="92"/>
    </location>
</feature>
<dbReference type="Pfam" id="PF03902">
    <property type="entry name" value="Gal4_dimer"/>
    <property type="match status" value="1"/>
</dbReference>
<evidence type="ECO:0000256" key="9">
    <source>
        <dbReference type="ARBA" id="ARBA00023277"/>
    </source>
</evidence>
<dbReference type="SUPFAM" id="SSF57701">
    <property type="entry name" value="Zn2/Cys6 DNA-binding domain"/>
    <property type="match status" value="1"/>
</dbReference>
<reference evidence="14 15" key="1">
    <citation type="submission" date="2018-10" db="EMBL/GenBank/DDBJ databases">
        <title>Genome sequence of Verticillium nonalfalfae VnAa140.</title>
        <authorList>
            <person name="Stajich J.E."/>
            <person name="Kasson M.T."/>
        </authorList>
    </citation>
    <scope>NUCLEOTIDE SEQUENCE [LARGE SCALE GENOMIC DNA]</scope>
    <source>
        <strain evidence="14 15">VnAa140</strain>
    </source>
</reference>
<dbReference type="GO" id="GO:0006351">
    <property type="term" value="P:DNA-templated transcription"/>
    <property type="evidence" value="ECO:0007669"/>
    <property type="project" value="InterPro"/>
</dbReference>
<evidence type="ECO:0000256" key="7">
    <source>
        <dbReference type="ARBA" id="ARBA00023163"/>
    </source>
</evidence>
<comment type="subcellular location">
    <subcellularLocation>
        <location evidence="1">Nucleus</location>
    </subcellularLocation>
</comment>
<dbReference type="Gene3D" id="1.20.5.170">
    <property type="match status" value="1"/>
</dbReference>
<organism evidence="14 15">
    <name type="scientific">Verticillium nonalfalfae</name>
    <dbReference type="NCBI Taxonomy" id="1051616"/>
    <lineage>
        <taxon>Eukaryota</taxon>
        <taxon>Fungi</taxon>
        <taxon>Dikarya</taxon>
        <taxon>Ascomycota</taxon>
        <taxon>Pezizomycotina</taxon>
        <taxon>Sordariomycetes</taxon>
        <taxon>Hypocreomycetidae</taxon>
        <taxon>Glomerellales</taxon>
        <taxon>Plectosphaerellaceae</taxon>
        <taxon>Verticillium</taxon>
    </lineage>
</organism>
<dbReference type="PANTHER" id="PTHR47424">
    <property type="entry name" value="REGULATORY PROTEIN GAL4"/>
    <property type="match status" value="1"/>
</dbReference>
<dbReference type="GO" id="GO:0000435">
    <property type="term" value="P:positive regulation of transcription from RNA polymerase II promoter by galactose"/>
    <property type="evidence" value="ECO:0007669"/>
    <property type="project" value="TreeGrafter"/>
</dbReference>
<feature type="region of interest" description="Disordered" evidence="10">
    <location>
        <begin position="137"/>
        <end position="173"/>
    </location>
</feature>
<feature type="transmembrane region" description="Helical" evidence="11">
    <location>
        <begin position="594"/>
        <end position="613"/>
    </location>
</feature>
<evidence type="ECO:0000256" key="3">
    <source>
        <dbReference type="ARBA" id="ARBA00022833"/>
    </source>
</evidence>
<accession>A0A3M9XV31</accession>
<dbReference type="Pfam" id="PF00172">
    <property type="entry name" value="Zn_clus"/>
    <property type="match status" value="1"/>
</dbReference>
<keyword evidence="11" id="KW-0812">Transmembrane</keyword>
<dbReference type="GO" id="GO:0000981">
    <property type="term" value="F:DNA-binding transcription factor activity, RNA polymerase II-specific"/>
    <property type="evidence" value="ECO:0007669"/>
    <property type="project" value="InterPro"/>
</dbReference>
<evidence type="ECO:0000313" key="15">
    <source>
        <dbReference type="Proteomes" id="UP000267145"/>
    </source>
</evidence>
<dbReference type="GO" id="GO:0000978">
    <property type="term" value="F:RNA polymerase II cis-regulatory region sequence-specific DNA binding"/>
    <property type="evidence" value="ECO:0007669"/>
    <property type="project" value="TreeGrafter"/>
</dbReference>
<proteinExistence type="predicted"/>
<dbReference type="InterPro" id="IPR001138">
    <property type="entry name" value="Zn2Cys6_DnaBD"/>
</dbReference>
<dbReference type="Pfam" id="PF04082">
    <property type="entry name" value="Fungal_trans"/>
    <property type="match status" value="1"/>
</dbReference>
<dbReference type="RefSeq" id="XP_028490295.1">
    <property type="nucleotide sequence ID" value="XM_028638434.1"/>
</dbReference>
<keyword evidence="6" id="KW-0010">Activator</keyword>
<evidence type="ECO:0000259" key="13">
    <source>
        <dbReference type="PROSITE" id="PS50048"/>
    </source>
</evidence>
<sequence>MRNRKGATEKSLLNTLLIWQVWAVAFRIDDRLHNLFYPQTTSGRKWKMTEASSHSIYVNSLACDHCRAKKLRCSKEIPSCKGCLRSSVACHYSGRAHRSPLTRVYLTDVESRLERVEKLFAELLPDVDINQALGARATGTPKSTASDHFAPRGPSSQTPGQQVSSPISEAVPEESDGFDWQEDIAVLADGMAALSVEPRGTGYLGSTAGVFFLRSLLLLTGHSAALADDQPRPQRLRQHFSSRDPSAQLAAVNVSRQVIVDLVDTYFSVYHCAYPFIHEPTFRAQLHEVIPRPQQTSWQMLLHTVLALGAWCLDDAQGQLEDQLYHRALAFGEDESLFESANLTFVQALVLLSNLSQKRNKPNTGSNFLGLATRMALSLGLHRELPDWRINKLQREMRRRVWWGLYIFDSGASTTFGRPILLPDTEAMDVRPVLNIHDASLTSRTTDQPAEVNEPTLYSGLKIQSDLHVHSNFISNRLLSSVGVSAESALSMDATLSRWAKTLPSFFALNYDGQCTESTFLFTKSRLWWRFWNIRIILFRQILLQQAARKGGIGEPLNADSAEEQCRSIALQAATATIRSIDFYTRHGVITRLATWYLIFFLFHASLIVVLVIHGDPESSNLAEWQADLEIVRHVFGSVFAHNPLATRCANIINEILLPGQVPTSEDWTNIQLGSWSMDPVLWPAEPTDDFYTLFGWPETGSFQI</sequence>
<keyword evidence="11" id="KW-0472">Membrane</keyword>
<dbReference type="CDD" id="cd00067">
    <property type="entry name" value="GAL4"/>
    <property type="match status" value="1"/>
</dbReference>
<gene>
    <name evidence="14" type="primary">LAC9</name>
    <name evidence="14" type="ORF">D7B24_004262</name>
</gene>
<dbReference type="EMBL" id="RBVV01000237">
    <property type="protein sequence ID" value="RNJ52137.1"/>
    <property type="molecule type" value="Genomic_DNA"/>
</dbReference>
<dbReference type="CDD" id="cd12148">
    <property type="entry name" value="fungal_TF_MHR"/>
    <property type="match status" value="1"/>
</dbReference>
<feature type="chain" id="PRO_5018250911" evidence="12">
    <location>
        <begin position="24"/>
        <end position="705"/>
    </location>
</feature>
<evidence type="ECO:0000256" key="2">
    <source>
        <dbReference type="ARBA" id="ARBA00022723"/>
    </source>
</evidence>
<keyword evidence="11" id="KW-1133">Transmembrane helix</keyword>
<evidence type="ECO:0000256" key="10">
    <source>
        <dbReference type="SAM" id="MobiDB-lite"/>
    </source>
</evidence>
<dbReference type="InterPro" id="IPR005600">
    <property type="entry name" value="Gal4_dimer_dom"/>
</dbReference>
<dbReference type="GeneID" id="39607951"/>
<dbReference type="SMART" id="SM00066">
    <property type="entry name" value="GAL4"/>
    <property type="match status" value="1"/>
</dbReference>
<evidence type="ECO:0000256" key="5">
    <source>
        <dbReference type="ARBA" id="ARBA00023125"/>
    </source>
</evidence>
<evidence type="ECO:0000256" key="6">
    <source>
        <dbReference type="ARBA" id="ARBA00023159"/>
    </source>
</evidence>
<evidence type="ECO:0000313" key="14">
    <source>
        <dbReference type="EMBL" id="RNJ52137.1"/>
    </source>
</evidence>
<feature type="compositionally biased region" description="Polar residues" evidence="10">
    <location>
        <begin position="154"/>
        <end position="167"/>
    </location>
</feature>
<evidence type="ECO:0000256" key="11">
    <source>
        <dbReference type="SAM" id="Phobius"/>
    </source>
</evidence>